<name>A0ABR1B3S2_POLSC</name>
<evidence type="ECO:0000256" key="1">
    <source>
        <dbReference type="ARBA" id="ARBA00009500"/>
    </source>
</evidence>
<dbReference type="InterPro" id="IPR023795">
    <property type="entry name" value="Serpin_CS"/>
</dbReference>
<dbReference type="InterPro" id="IPR042178">
    <property type="entry name" value="Serpin_sf_1"/>
</dbReference>
<dbReference type="PROSITE" id="PS00284">
    <property type="entry name" value="SERPIN"/>
    <property type="match status" value="1"/>
</dbReference>
<comment type="caution">
    <text evidence="7">The sequence shown here is derived from an EMBL/GenBank/DDBJ whole genome shotgun (WGS) entry which is preliminary data.</text>
</comment>
<dbReference type="Gene3D" id="2.30.39.10">
    <property type="entry name" value="Alpha-1-antitrypsin, domain 1"/>
    <property type="match status" value="1"/>
</dbReference>
<feature type="domain" description="Serpin" evidence="6">
    <location>
        <begin position="50"/>
        <end position="407"/>
    </location>
</feature>
<feature type="transmembrane region" description="Helical" evidence="5">
    <location>
        <begin position="7"/>
        <end position="28"/>
    </location>
</feature>
<dbReference type="Gene3D" id="3.30.497.10">
    <property type="entry name" value="Antithrombin, subunit I, domain 2"/>
    <property type="match status" value="1"/>
</dbReference>
<evidence type="ECO:0000256" key="2">
    <source>
        <dbReference type="ARBA" id="ARBA00022690"/>
    </source>
</evidence>
<evidence type="ECO:0000313" key="7">
    <source>
        <dbReference type="EMBL" id="KAK6633537.1"/>
    </source>
</evidence>
<accession>A0ABR1B3S2</accession>
<dbReference type="EMBL" id="JAWJWF010000004">
    <property type="protein sequence ID" value="KAK6633537.1"/>
    <property type="molecule type" value="Genomic_DNA"/>
</dbReference>
<dbReference type="Proteomes" id="UP001359485">
    <property type="component" value="Unassembled WGS sequence"/>
</dbReference>
<dbReference type="PRINTS" id="PR00780">
    <property type="entry name" value="LEUSERPINII"/>
</dbReference>
<dbReference type="SUPFAM" id="SSF56574">
    <property type="entry name" value="Serpins"/>
    <property type="match status" value="1"/>
</dbReference>
<dbReference type="InterPro" id="IPR036186">
    <property type="entry name" value="Serpin_sf"/>
</dbReference>
<reference evidence="7 8" key="1">
    <citation type="submission" date="2023-09" db="EMBL/GenBank/DDBJ databases">
        <title>Genomes of two closely related lineages of the louse Polyplax serrata with different host specificities.</title>
        <authorList>
            <person name="Martinu J."/>
            <person name="Tarabai H."/>
            <person name="Stefka J."/>
            <person name="Hypsa V."/>
        </authorList>
    </citation>
    <scope>NUCLEOTIDE SEQUENCE [LARGE SCALE GENOMIC DNA]</scope>
    <source>
        <strain evidence="7">98ZLc_SE</strain>
    </source>
</reference>
<organism evidence="7 8">
    <name type="scientific">Polyplax serrata</name>
    <name type="common">Common mouse louse</name>
    <dbReference type="NCBI Taxonomy" id="468196"/>
    <lineage>
        <taxon>Eukaryota</taxon>
        <taxon>Metazoa</taxon>
        <taxon>Ecdysozoa</taxon>
        <taxon>Arthropoda</taxon>
        <taxon>Hexapoda</taxon>
        <taxon>Insecta</taxon>
        <taxon>Pterygota</taxon>
        <taxon>Neoptera</taxon>
        <taxon>Paraneoptera</taxon>
        <taxon>Psocodea</taxon>
        <taxon>Troctomorpha</taxon>
        <taxon>Phthiraptera</taxon>
        <taxon>Anoplura</taxon>
        <taxon>Polyplacidae</taxon>
        <taxon>Polyplax</taxon>
    </lineage>
</organism>
<protein>
    <recommendedName>
        <fullName evidence="6">Serpin domain-containing protein</fullName>
    </recommendedName>
</protein>
<evidence type="ECO:0000256" key="3">
    <source>
        <dbReference type="ARBA" id="ARBA00022900"/>
    </source>
</evidence>
<dbReference type="PANTHER" id="PTHR11461:SF211">
    <property type="entry name" value="GH10112P-RELATED"/>
    <property type="match status" value="1"/>
</dbReference>
<keyword evidence="5" id="KW-0472">Membrane</keyword>
<evidence type="ECO:0000313" key="8">
    <source>
        <dbReference type="Proteomes" id="UP001359485"/>
    </source>
</evidence>
<dbReference type="InterPro" id="IPR042185">
    <property type="entry name" value="Serpin_sf_2"/>
</dbReference>
<comment type="similarity">
    <text evidence="1 4">Belongs to the serpin family.</text>
</comment>
<proteinExistence type="inferred from homology"/>
<gene>
    <name evidence="7" type="ORF">RUM44_004144</name>
</gene>
<keyword evidence="5" id="KW-0812">Transmembrane</keyword>
<evidence type="ECO:0000256" key="4">
    <source>
        <dbReference type="RuleBase" id="RU000411"/>
    </source>
</evidence>
<dbReference type="PROSITE" id="PS51257">
    <property type="entry name" value="PROKAR_LIPOPROTEIN"/>
    <property type="match status" value="1"/>
</dbReference>
<evidence type="ECO:0000259" key="6">
    <source>
        <dbReference type="SMART" id="SM00093"/>
    </source>
</evidence>
<dbReference type="Pfam" id="PF00079">
    <property type="entry name" value="Serpin"/>
    <property type="match status" value="1"/>
</dbReference>
<evidence type="ECO:0000256" key="5">
    <source>
        <dbReference type="SAM" id="Phobius"/>
    </source>
</evidence>
<keyword evidence="5" id="KW-1133">Transmembrane helix</keyword>
<dbReference type="SMART" id="SM00093">
    <property type="entry name" value="SERPIN"/>
    <property type="match status" value="1"/>
</dbReference>
<dbReference type="CDD" id="cd19601">
    <property type="entry name" value="serpin42Da-like"/>
    <property type="match status" value="1"/>
</dbReference>
<dbReference type="InterPro" id="IPR000215">
    <property type="entry name" value="Serpin_fam"/>
</dbReference>
<sequence length="439" mass="49099">MFRYESVNIYLNSLPGALIACIGLITYLTAIMAENPETTVYDFSNSAFACRFYNILKSSDGNIFFSPYSLQVILAMVYAGAGGNTSKQLQQHLKFPDDKKALEEAVKGLLSTFGNNKDVTLSTANGMYVQRDFELKPAFAKTITEAYKSEVKNLDFSDSPGAAKEINGYVNTNTMGKIKKLYEDNAFSALTKLVLVNTIYFKGAWKHKFDAAKTFKGDFHLNSKDTVQVDYMTTKERFNYGNREDLKANIIELKYNGDVSMVLIVPEEIDGIKQLEEKIALVDLKTITSETYSREVNLTMPKFKLEQSLQLSEPLKKLGLDEMFDPVKANFSDVTDKTDLFVSEAIQKTYIDVNEEGAEAAAATACHVRQRRSANFFEPEPINVDHPFLFLVTCEGVILFLGRLLSPDGSRKLSETAGLVEKRSSKWNPFGNSNLCSGF</sequence>
<keyword evidence="2" id="KW-0646">Protease inhibitor</keyword>
<keyword evidence="3" id="KW-0722">Serine protease inhibitor</keyword>
<keyword evidence="8" id="KW-1185">Reference proteome</keyword>
<dbReference type="PANTHER" id="PTHR11461">
    <property type="entry name" value="SERINE PROTEASE INHIBITOR, SERPIN"/>
    <property type="match status" value="1"/>
</dbReference>
<dbReference type="InterPro" id="IPR023796">
    <property type="entry name" value="Serpin_dom"/>
</dbReference>